<name>A0A0A9L4D9_ARUDO</name>
<dbReference type="AlphaFoldDB" id="A0A0A9L4D9"/>
<evidence type="ECO:0000256" key="1">
    <source>
        <dbReference type="SAM" id="MobiDB-lite"/>
    </source>
</evidence>
<proteinExistence type="predicted"/>
<feature type="compositionally biased region" description="Basic and acidic residues" evidence="1">
    <location>
        <begin position="43"/>
        <end position="66"/>
    </location>
</feature>
<accession>A0A0A9L4D9</accession>
<organism evidence="2">
    <name type="scientific">Arundo donax</name>
    <name type="common">Giant reed</name>
    <name type="synonym">Donax arundinaceus</name>
    <dbReference type="NCBI Taxonomy" id="35708"/>
    <lineage>
        <taxon>Eukaryota</taxon>
        <taxon>Viridiplantae</taxon>
        <taxon>Streptophyta</taxon>
        <taxon>Embryophyta</taxon>
        <taxon>Tracheophyta</taxon>
        <taxon>Spermatophyta</taxon>
        <taxon>Magnoliopsida</taxon>
        <taxon>Liliopsida</taxon>
        <taxon>Poales</taxon>
        <taxon>Poaceae</taxon>
        <taxon>PACMAD clade</taxon>
        <taxon>Arundinoideae</taxon>
        <taxon>Arundineae</taxon>
        <taxon>Arundo</taxon>
    </lineage>
</organism>
<reference evidence="2" key="2">
    <citation type="journal article" date="2015" name="Data Brief">
        <title>Shoot transcriptome of the giant reed, Arundo donax.</title>
        <authorList>
            <person name="Barrero R.A."/>
            <person name="Guerrero F.D."/>
            <person name="Moolhuijzen P."/>
            <person name="Goolsby J.A."/>
            <person name="Tidwell J."/>
            <person name="Bellgard S.E."/>
            <person name="Bellgard M.I."/>
        </authorList>
    </citation>
    <scope>NUCLEOTIDE SEQUENCE</scope>
    <source>
        <tissue evidence="2">Shoot tissue taken approximately 20 cm above the soil surface</tissue>
    </source>
</reference>
<evidence type="ECO:0000313" key="2">
    <source>
        <dbReference type="EMBL" id="JAD85503.1"/>
    </source>
</evidence>
<dbReference type="EMBL" id="GBRH01212392">
    <property type="protein sequence ID" value="JAD85503.1"/>
    <property type="molecule type" value="Transcribed_RNA"/>
</dbReference>
<feature type="compositionally biased region" description="Gly residues" evidence="1">
    <location>
        <begin position="26"/>
        <end position="36"/>
    </location>
</feature>
<sequence>MRIQRQLLQQIRGLIRDRRSGRSRSSGGGSRSGSGSSGRVRGRRDGCHVGANKRDPNGRQRRDPRAPCRAFSSPFSPSDR</sequence>
<reference evidence="2" key="1">
    <citation type="submission" date="2014-09" db="EMBL/GenBank/DDBJ databases">
        <authorList>
            <person name="Magalhaes I.L.F."/>
            <person name="Oliveira U."/>
            <person name="Santos F.R."/>
            <person name="Vidigal T.H.D.A."/>
            <person name="Brescovit A.D."/>
            <person name="Santos A.J."/>
        </authorList>
    </citation>
    <scope>NUCLEOTIDE SEQUENCE</scope>
    <source>
        <tissue evidence="2">Shoot tissue taken approximately 20 cm above the soil surface</tissue>
    </source>
</reference>
<feature type="region of interest" description="Disordered" evidence="1">
    <location>
        <begin position="13"/>
        <end position="80"/>
    </location>
</feature>
<protein>
    <submittedName>
        <fullName evidence="2">Uncharacterized protein</fullName>
    </submittedName>
</protein>